<keyword evidence="1" id="KW-0378">Hydrolase</keyword>
<keyword evidence="5" id="KW-1185">Reference proteome</keyword>
<evidence type="ECO:0000259" key="2">
    <source>
        <dbReference type="SMART" id="SM00065"/>
    </source>
</evidence>
<protein>
    <submittedName>
        <fullName evidence="4">Protein serine phosphatase with GAF(S) sensor(S)</fullName>
    </submittedName>
</protein>
<feature type="domain" description="PPM-type phosphatase" evidence="3">
    <location>
        <begin position="230"/>
        <end position="444"/>
    </location>
</feature>
<dbReference type="SMART" id="SM00065">
    <property type="entry name" value="GAF"/>
    <property type="match status" value="1"/>
</dbReference>
<dbReference type="PANTHER" id="PTHR43156:SF2">
    <property type="entry name" value="STAGE II SPORULATION PROTEIN E"/>
    <property type="match status" value="1"/>
</dbReference>
<dbReference type="InterPro" id="IPR052016">
    <property type="entry name" value="Bact_Sigma-Reg"/>
</dbReference>
<name>A0A2I2KWB4_9ACTN</name>
<evidence type="ECO:0000259" key="3">
    <source>
        <dbReference type="SMART" id="SM00331"/>
    </source>
</evidence>
<dbReference type="SUPFAM" id="SSF55781">
    <property type="entry name" value="GAF domain-like"/>
    <property type="match status" value="1"/>
</dbReference>
<dbReference type="Pfam" id="PF13185">
    <property type="entry name" value="GAF_2"/>
    <property type="match status" value="1"/>
</dbReference>
<reference evidence="4 5" key="1">
    <citation type="submission" date="2017-06" db="EMBL/GenBank/DDBJ databases">
        <authorList>
            <person name="Kim H.J."/>
            <person name="Triplett B.A."/>
        </authorList>
    </citation>
    <scope>NUCLEOTIDE SEQUENCE [LARGE SCALE GENOMIC DNA]</scope>
    <source>
        <strain evidence="4">FRACA_ARgP5</strain>
    </source>
</reference>
<dbReference type="InterPro" id="IPR029016">
    <property type="entry name" value="GAF-like_dom_sf"/>
</dbReference>
<dbReference type="GO" id="GO:0016791">
    <property type="term" value="F:phosphatase activity"/>
    <property type="evidence" value="ECO:0007669"/>
    <property type="project" value="TreeGrafter"/>
</dbReference>
<evidence type="ECO:0000313" key="5">
    <source>
        <dbReference type="Proteomes" id="UP000234331"/>
    </source>
</evidence>
<dbReference type="Gene3D" id="3.30.450.40">
    <property type="match status" value="1"/>
</dbReference>
<evidence type="ECO:0000313" key="4">
    <source>
        <dbReference type="EMBL" id="SNQ49945.1"/>
    </source>
</evidence>
<organism evidence="4 5">
    <name type="scientific">Frankia canadensis</name>
    <dbReference type="NCBI Taxonomy" id="1836972"/>
    <lineage>
        <taxon>Bacteria</taxon>
        <taxon>Bacillati</taxon>
        <taxon>Actinomycetota</taxon>
        <taxon>Actinomycetes</taxon>
        <taxon>Frankiales</taxon>
        <taxon>Frankiaceae</taxon>
        <taxon>Frankia</taxon>
    </lineage>
</organism>
<gene>
    <name evidence="4" type="ORF">FRACA_3930002</name>
</gene>
<feature type="domain" description="GAF" evidence="2">
    <location>
        <begin position="39"/>
        <end position="209"/>
    </location>
</feature>
<dbReference type="InterPro" id="IPR036457">
    <property type="entry name" value="PPM-type-like_dom_sf"/>
</dbReference>
<accession>A0A2I2KWB4</accession>
<dbReference type="InterPro" id="IPR003018">
    <property type="entry name" value="GAF"/>
</dbReference>
<dbReference type="PANTHER" id="PTHR43156">
    <property type="entry name" value="STAGE II SPORULATION PROTEIN E-RELATED"/>
    <property type="match status" value="1"/>
</dbReference>
<evidence type="ECO:0000256" key="1">
    <source>
        <dbReference type="ARBA" id="ARBA00022801"/>
    </source>
</evidence>
<dbReference type="SMART" id="SM00331">
    <property type="entry name" value="PP2C_SIG"/>
    <property type="match status" value="1"/>
</dbReference>
<dbReference type="InterPro" id="IPR001932">
    <property type="entry name" value="PPM-type_phosphatase-like_dom"/>
</dbReference>
<dbReference type="SUPFAM" id="SSF81606">
    <property type="entry name" value="PP2C-like"/>
    <property type="match status" value="1"/>
</dbReference>
<dbReference type="EMBL" id="FZMO01000327">
    <property type="protein sequence ID" value="SNQ49945.1"/>
    <property type="molecule type" value="Genomic_DNA"/>
</dbReference>
<dbReference type="AlphaFoldDB" id="A0A2I2KWB4"/>
<proteinExistence type="predicted"/>
<sequence length="445" mass="47091">MGRRLRSTAVGAAAADVDSAEIAAVGAAAEEASLALALARSRRLLAVTTELGSVLTVDDVATVAFRTAVEGASVAFAGFVLYEDREPCRVIAWPRLSQPIFNQVWERGHGRRPGPAATADILRTGEPRFDATGATYLRDYPDRTEIFGLLRIDATATLPLVVSGRIIGVLSLGWTGPRTFDEDDRAFLRTLTGVYAQAIERARLHERQLSVTEVLQRAILPRTLPDVPGLRLVSRYLPAGPDAGIGGDWYDAVVRADGSVTLVVGDVGGHGLPAVSTMAELRHAARAYAIEGHPPAVITTQLSANLAACPDDDTYATAVVVRLEPDTGRLSWSCAGHPPPLLVAARFATFLDDLHGPMLGVDPEASYGQSETSLPPGARLLLYSDGLVERRGTSLTDRLAELATCATAAACADLDLDGLCGRVLAEIAGAEDREDDLCLLAVAMP</sequence>
<dbReference type="Proteomes" id="UP000234331">
    <property type="component" value="Unassembled WGS sequence"/>
</dbReference>
<dbReference type="RefSeq" id="WP_243407824.1">
    <property type="nucleotide sequence ID" value="NZ_FZMO01000327.1"/>
</dbReference>
<dbReference type="Gene3D" id="3.60.40.10">
    <property type="entry name" value="PPM-type phosphatase domain"/>
    <property type="match status" value="1"/>
</dbReference>
<dbReference type="Pfam" id="PF07228">
    <property type="entry name" value="SpoIIE"/>
    <property type="match status" value="1"/>
</dbReference>